<sequence>MSMRTAMHGNSPVDRGSTHRSRRKETQEVARTTVTRVQLLSWQHGERLGPGVRQTTALSGRGWWHQDDIQQQHGTRDRRPQAATRGKTTRQQRRPISGVATTAIDRDVVDDGGAPVKADG</sequence>
<evidence type="ECO:0000313" key="2">
    <source>
        <dbReference type="EMBL" id="KAF0905427.1"/>
    </source>
</evidence>
<dbReference type="EMBL" id="SPHZ02000007">
    <property type="protein sequence ID" value="KAF0905427.1"/>
    <property type="molecule type" value="Genomic_DNA"/>
</dbReference>
<protein>
    <submittedName>
        <fullName evidence="2">Uncharacterized protein</fullName>
    </submittedName>
</protein>
<dbReference type="AlphaFoldDB" id="A0A6G1CZB4"/>
<keyword evidence="3" id="KW-1185">Reference proteome</keyword>
<feature type="region of interest" description="Disordered" evidence="1">
    <location>
        <begin position="1"/>
        <end position="32"/>
    </location>
</feature>
<evidence type="ECO:0000256" key="1">
    <source>
        <dbReference type="SAM" id="MobiDB-lite"/>
    </source>
</evidence>
<proteinExistence type="predicted"/>
<evidence type="ECO:0000313" key="3">
    <source>
        <dbReference type="Proteomes" id="UP000479710"/>
    </source>
</evidence>
<comment type="caution">
    <text evidence="2">The sequence shown here is derived from an EMBL/GenBank/DDBJ whole genome shotgun (WGS) entry which is preliminary data.</text>
</comment>
<name>A0A6G1CZB4_9ORYZ</name>
<accession>A0A6G1CZB4</accession>
<organism evidence="2 3">
    <name type="scientific">Oryza meyeriana var. granulata</name>
    <dbReference type="NCBI Taxonomy" id="110450"/>
    <lineage>
        <taxon>Eukaryota</taxon>
        <taxon>Viridiplantae</taxon>
        <taxon>Streptophyta</taxon>
        <taxon>Embryophyta</taxon>
        <taxon>Tracheophyta</taxon>
        <taxon>Spermatophyta</taxon>
        <taxon>Magnoliopsida</taxon>
        <taxon>Liliopsida</taxon>
        <taxon>Poales</taxon>
        <taxon>Poaceae</taxon>
        <taxon>BOP clade</taxon>
        <taxon>Oryzoideae</taxon>
        <taxon>Oryzeae</taxon>
        <taxon>Oryzinae</taxon>
        <taxon>Oryza</taxon>
        <taxon>Oryza meyeriana</taxon>
    </lineage>
</organism>
<feature type="compositionally biased region" description="Basic and acidic residues" evidence="1">
    <location>
        <begin position="64"/>
        <end position="80"/>
    </location>
</feature>
<gene>
    <name evidence="2" type="ORF">E2562_004403</name>
</gene>
<dbReference type="Proteomes" id="UP000479710">
    <property type="component" value="Unassembled WGS sequence"/>
</dbReference>
<feature type="region of interest" description="Disordered" evidence="1">
    <location>
        <begin position="48"/>
        <end position="120"/>
    </location>
</feature>
<reference evidence="2 3" key="1">
    <citation type="submission" date="2019-11" db="EMBL/GenBank/DDBJ databases">
        <title>Whole genome sequence of Oryza granulata.</title>
        <authorList>
            <person name="Li W."/>
        </authorList>
    </citation>
    <scope>NUCLEOTIDE SEQUENCE [LARGE SCALE GENOMIC DNA]</scope>
    <source>
        <strain evidence="3">cv. Menghai</strain>
        <tissue evidence="2">Leaf</tissue>
    </source>
</reference>